<evidence type="ECO:0000313" key="2">
    <source>
        <dbReference type="Proteomes" id="UP000821845"/>
    </source>
</evidence>
<reference evidence="1" key="1">
    <citation type="submission" date="2020-05" db="EMBL/GenBank/DDBJ databases">
        <title>Large-scale comparative analyses of tick genomes elucidate their genetic diversity and vector capacities.</title>
        <authorList>
            <person name="Jia N."/>
            <person name="Wang J."/>
            <person name="Shi W."/>
            <person name="Du L."/>
            <person name="Sun Y."/>
            <person name="Zhan W."/>
            <person name="Jiang J."/>
            <person name="Wang Q."/>
            <person name="Zhang B."/>
            <person name="Ji P."/>
            <person name="Sakyi L.B."/>
            <person name="Cui X."/>
            <person name="Yuan T."/>
            <person name="Jiang B."/>
            <person name="Yang W."/>
            <person name="Lam T.T.-Y."/>
            <person name="Chang Q."/>
            <person name="Ding S."/>
            <person name="Wang X."/>
            <person name="Zhu J."/>
            <person name="Ruan X."/>
            <person name="Zhao L."/>
            <person name="Wei J."/>
            <person name="Que T."/>
            <person name="Du C."/>
            <person name="Cheng J."/>
            <person name="Dai P."/>
            <person name="Han X."/>
            <person name="Huang E."/>
            <person name="Gao Y."/>
            <person name="Liu J."/>
            <person name="Shao H."/>
            <person name="Ye R."/>
            <person name="Li L."/>
            <person name="Wei W."/>
            <person name="Wang X."/>
            <person name="Wang C."/>
            <person name="Yang T."/>
            <person name="Huo Q."/>
            <person name="Li W."/>
            <person name="Guo W."/>
            <person name="Chen H."/>
            <person name="Zhou L."/>
            <person name="Ni X."/>
            <person name="Tian J."/>
            <person name="Zhou Y."/>
            <person name="Sheng Y."/>
            <person name="Liu T."/>
            <person name="Pan Y."/>
            <person name="Xia L."/>
            <person name="Li J."/>
            <person name="Zhao F."/>
            <person name="Cao W."/>
        </authorList>
    </citation>
    <scope>NUCLEOTIDE SEQUENCE</scope>
    <source>
        <strain evidence="1">Hyas-2018</strain>
    </source>
</reference>
<keyword evidence="2" id="KW-1185">Reference proteome</keyword>
<dbReference type="Proteomes" id="UP000821845">
    <property type="component" value="Chromosome 8"/>
</dbReference>
<dbReference type="EMBL" id="CM023488">
    <property type="protein sequence ID" value="KAH6924775.1"/>
    <property type="molecule type" value="Genomic_DNA"/>
</dbReference>
<evidence type="ECO:0000313" key="1">
    <source>
        <dbReference type="EMBL" id="KAH6924775.1"/>
    </source>
</evidence>
<gene>
    <name evidence="1" type="ORF">HPB50_024201</name>
</gene>
<protein>
    <submittedName>
        <fullName evidence="1">Uncharacterized protein</fullName>
    </submittedName>
</protein>
<name>A0ACB7RQJ5_HYAAI</name>
<organism evidence="1 2">
    <name type="scientific">Hyalomma asiaticum</name>
    <name type="common">Tick</name>
    <dbReference type="NCBI Taxonomy" id="266040"/>
    <lineage>
        <taxon>Eukaryota</taxon>
        <taxon>Metazoa</taxon>
        <taxon>Ecdysozoa</taxon>
        <taxon>Arthropoda</taxon>
        <taxon>Chelicerata</taxon>
        <taxon>Arachnida</taxon>
        <taxon>Acari</taxon>
        <taxon>Parasitiformes</taxon>
        <taxon>Ixodida</taxon>
        <taxon>Ixodoidea</taxon>
        <taxon>Ixodidae</taxon>
        <taxon>Hyalomminae</taxon>
        <taxon>Hyalomma</taxon>
    </lineage>
</organism>
<comment type="caution">
    <text evidence="1">The sequence shown here is derived from an EMBL/GenBank/DDBJ whole genome shotgun (WGS) entry which is preliminary data.</text>
</comment>
<accession>A0ACB7RQJ5</accession>
<proteinExistence type="predicted"/>
<sequence>MDAFCGSRFWDYNQTWNTTDPDLSICFQDTVLVWVPCGFLWVTAPVETFLLLKSSSRLIPWTALNLAKLTITFVLFVISLVEFSYAGHAALSEGIALPSVYFYTPFIKLTTFLLAGLLLLAGRKRGNQSSVVLFFFWFLLMLCGVVAYRSHLKRALAPPDEDAPDYAKEVSSWFLAKAQLGASLQSIDLYYCCSSYMHAQCQISTLSADKPIYRQHVLPPEEKECPEAGASFLSQLLFSWFDALAYQGWRRPLETSDLWALNFKDRTDQVVPDFDRHWLKQVAAAQFHKERAKAAGAPAAGDVAATFHHNHANHDGGEVKFSDRNSQKKTASSASLPAGGERRAKLSIVKALVQTFGPSFLLGSILKLVHDTLQFVSPQLLRVMIGFVGSDEPAWKGVFYAVLMFVTASAQSMVLSRYFHRMYIVGMRIRTCLISAIYRKSLVLSNAAKKESTTGEIVNLMSNDAQKFMELMVFLNMLWSAPYQIALALYFLWELLGVAVLSGVGIMVLMVPINGFLAAYSKKLQTRQMKHKDERIKMMNEILGGMKVLKLYAWEPSFQDHVQHIREREVRNLRRMAYLSGVMSFLWTCAPFLVSLMSFMTYVLISEKNVLDPQRAFVSLTLFHILRFPLSMLPMLISMLVQASVSVKRMNKYLGHEELEEYVSHEKEDASTPIHVHNGSFAWTKDEEPVLRDLDVKVPKGALVAIVGQVGSGKSSFLSALLGDMERIDGTVNVQGSVAYVAQQAWIQNATVRDNIVFQKKMERDRYNRTLEQCALQSDLNILPGGDLTEIGEKGINLSGGQKQRVSLARAVYNDADIYLLDDPLSAVDSHVGKHIFDQVIGPKGVLKDKTRLLVTHGISYLPQVDRVIVLRDGRVEEQGTYQELLERKGALAELLLHFLREESQEDRLINEDPNVVEDILQHVASPEISKQLSQHKSTSELSLAERKEFLRSLSRQLSETQSQGSNGPNSVQPAVGQGIEPRRSSAGTESMSGRSLSRSQSTLRAGQGEKPAATEEVGTKLVQAEAAETGRVKWRVYFAYFGAIGVAWMVPIVILNVASQAFSIGSNVWLTAWSNDPPLPDGSQDLNKRDLRLGVYGALGLAQGVTILFGSLALSLGSLKGAMLLHNGLLHNILRSPMSFFDTTPLGRIVNRFSKDVDTMDLAIPMTVRSWLMCFLQVVSTLIIITMTTPIFLAVAVPVFVLYYLIQAFYVATSRQLKRLESVTRSPIYTHFSETLSGVSTIRAYGAQERFVQESNQRVDHNQMCYYPWLAVRLELCGNLIVLSAALFAVFGSDHLDGGTVGLSLSYALSITATMNWMVRMSCEFETNIVAVERIMEYTRSPTEAAWEIPSAKPPAEWPKDGEVQFRDYATRYREGLDLIIKDITVFVAPGEKVGIVGRTGAGKSSLMLSLFRIVEPAQGTILIDGVDVTKIGLHDLRSKLTIIPQARPHSDPVLFSGTVRTNLDPFKSKSDDDIWAALELSHLKTFISGLDKGLEHEVQEGGENLSVGQRQLLCLARALLRKSKVLVLDEATAAVDLETDALIQQTIRREFSNSTILTIAHRLNTILDYDRILVLEQGRVAEFDTPANLLASENSIFHGMAKDAGLA</sequence>